<keyword evidence="1" id="KW-0472">Membrane</keyword>
<gene>
    <name evidence="3" type="ORF">CPEL01642_LOCUS7684</name>
</gene>
<accession>A0A7S0PZ23</accession>
<dbReference type="AlphaFoldDB" id="A0A7S0PZ23"/>
<proteinExistence type="predicted"/>
<dbReference type="InterPro" id="IPR000008">
    <property type="entry name" value="C2_dom"/>
</dbReference>
<evidence type="ECO:0000259" key="2">
    <source>
        <dbReference type="PROSITE" id="PS50004"/>
    </source>
</evidence>
<dbReference type="SMART" id="SM00239">
    <property type="entry name" value="C2"/>
    <property type="match status" value="1"/>
</dbReference>
<dbReference type="SUPFAM" id="SSF49562">
    <property type="entry name" value="C2 domain (Calcium/lipid-binding domain, CaLB)"/>
    <property type="match status" value="1"/>
</dbReference>
<keyword evidence="1" id="KW-1133">Transmembrane helix</keyword>
<organism evidence="3">
    <name type="scientific">Coccolithus braarudii</name>
    <dbReference type="NCBI Taxonomy" id="221442"/>
    <lineage>
        <taxon>Eukaryota</taxon>
        <taxon>Haptista</taxon>
        <taxon>Haptophyta</taxon>
        <taxon>Prymnesiophyceae</taxon>
        <taxon>Coccolithales</taxon>
        <taxon>Coccolithaceae</taxon>
        <taxon>Coccolithus</taxon>
    </lineage>
</organism>
<dbReference type="CDD" id="cd00030">
    <property type="entry name" value="C2"/>
    <property type="match status" value="1"/>
</dbReference>
<evidence type="ECO:0000256" key="1">
    <source>
        <dbReference type="SAM" id="Phobius"/>
    </source>
</evidence>
<dbReference type="Gene3D" id="2.60.40.150">
    <property type="entry name" value="C2 domain"/>
    <property type="match status" value="1"/>
</dbReference>
<dbReference type="Pfam" id="PF00168">
    <property type="entry name" value="C2"/>
    <property type="match status" value="1"/>
</dbReference>
<feature type="domain" description="C2" evidence="2">
    <location>
        <begin position="9"/>
        <end position="135"/>
    </location>
</feature>
<name>A0A7S0PZ23_9EUKA</name>
<sequence length="256" mass="28046">MNKWEKAEDRNYAPGHVFNVTELPPGGALRVCILEAADLPRMDWPPFKDARPDPYLRISVYNLDGDEDDCHSRQIRNAKSPVFSFCCSLALPRPMDLEITVFDHDYVTKDQVIGTCSLPPVVTDAAWCKLISHPDVAARGGDSARLKLSITLTGNEALDHLPPALGDVASPAPPPLYPPRQPWVAPFFNSPTAYSVSVGLTVAAAVACCVGYILRRRCTRGSRQRRIGVELAWHAARPAASSQLSDDAKLFTTEPI</sequence>
<evidence type="ECO:0000313" key="3">
    <source>
        <dbReference type="EMBL" id="CAD8604349.1"/>
    </source>
</evidence>
<feature type="transmembrane region" description="Helical" evidence="1">
    <location>
        <begin position="194"/>
        <end position="214"/>
    </location>
</feature>
<protein>
    <recommendedName>
        <fullName evidence="2">C2 domain-containing protein</fullName>
    </recommendedName>
</protein>
<dbReference type="PROSITE" id="PS50004">
    <property type="entry name" value="C2"/>
    <property type="match status" value="1"/>
</dbReference>
<dbReference type="InterPro" id="IPR035892">
    <property type="entry name" value="C2_domain_sf"/>
</dbReference>
<dbReference type="EMBL" id="HBEY01015869">
    <property type="protein sequence ID" value="CAD8604349.1"/>
    <property type="molecule type" value="Transcribed_RNA"/>
</dbReference>
<keyword evidence="1" id="KW-0812">Transmembrane</keyword>
<reference evidence="3" key="1">
    <citation type="submission" date="2021-01" db="EMBL/GenBank/DDBJ databases">
        <authorList>
            <person name="Corre E."/>
            <person name="Pelletier E."/>
            <person name="Niang G."/>
            <person name="Scheremetjew M."/>
            <person name="Finn R."/>
            <person name="Kale V."/>
            <person name="Holt S."/>
            <person name="Cochrane G."/>
            <person name="Meng A."/>
            <person name="Brown T."/>
            <person name="Cohen L."/>
        </authorList>
    </citation>
    <scope>NUCLEOTIDE SEQUENCE</scope>
    <source>
        <strain evidence="3">PLY182g</strain>
    </source>
</reference>